<reference evidence="4 5" key="1">
    <citation type="submission" date="2014-06" db="EMBL/GenBank/DDBJ databases">
        <title>Genome sequence of the intracellular symbiont Blattabacterium cuenoti, strain CPU2 from the wood feeding cockroach Cryptocercus punctulatus.</title>
        <authorList>
            <person name="Kinjo Y."/>
            <person name="Ohkuma M."/>
            <person name="Tokuda G."/>
        </authorList>
    </citation>
    <scope>NUCLEOTIDE SEQUENCE [LARGE SCALE GENOMIC DNA]</scope>
    <source>
        <strain evidence="4 5">CPU2</strain>
    </source>
</reference>
<feature type="domain" description="Chorismate mutase" evidence="3">
    <location>
        <begin position="270"/>
        <end position="359"/>
    </location>
</feature>
<dbReference type="Pfam" id="PF00793">
    <property type="entry name" value="DAHP_synth_1"/>
    <property type="match status" value="1"/>
</dbReference>
<dbReference type="RefSeq" id="WP_110548725.1">
    <property type="nucleotide sequence ID" value="NZ_AP014610.1"/>
</dbReference>
<protein>
    <recommendedName>
        <fullName evidence="1">chorismate mutase</fullName>
        <ecNumber evidence="1">5.4.99.5</ecNumber>
    </recommendedName>
</protein>
<dbReference type="GeneID" id="66556793"/>
<dbReference type="SUPFAM" id="SSF51569">
    <property type="entry name" value="Aldolase"/>
    <property type="match status" value="1"/>
</dbReference>
<dbReference type="InterPro" id="IPR006218">
    <property type="entry name" value="DAHP1/KDSA"/>
</dbReference>
<dbReference type="GO" id="GO:0046417">
    <property type="term" value="P:chorismate metabolic process"/>
    <property type="evidence" value="ECO:0007669"/>
    <property type="project" value="InterPro"/>
</dbReference>
<proteinExistence type="predicted"/>
<dbReference type="EC" id="5.4.99.5" evidence="1"/>
<dbReference type="Pfam" id="PF01817">
    <property type="entry name" value="CM_2"/>
    <property type="match status" value="1"/>
</dbReference>
<gene>
    <name evidence="4" type="ORF">CPU2_277</name>
</gene>
<evidence type="ECO:0000256" key="1">
    <source>
        <dbReference type="ARBA" id="ARBA00012404"/>
    </source>
</evidence>
<evidence type="ECO:0000259" key="3">
    <source>
        <dbReference type="PROSITE" id="PS51168"/>
    </source>
</evidence>
<dbReference type="Proteomes" id="UP000262607">
    <property type="component" value="Chromosome"/>
</dbReference>
<dbReference type="PANTHER" id="PTHR43018">
    <property type="entry name" value="PHOSPHO-2-DEHYDRO-3-DEOXYHEPTONATE ALDOLASE"/>
    <property type="match status" value="1"/>
</dbReference>
<dbReference type="InterPro" id="IPR002701">
    <property type="entry name" value="CM_II_prokaryot"/>
</dbReference>
<dbReference type="EMBL" id="AP014610">
    <property type="protein sequence ID" value="BBA17780.1"/>
    <property type="molecule type" value="Genomic_DNA"/>
</dbReference>
<dbReference type="PROSITE" id="PS51168">
    <property type="entry name" value="CHORISMATE_MUT_2"/>
    <property type="match status" value="1"/>
</dbReference>
<keyword evidence="2" id="KW-0808">Transferase</keyword>
<dbReference type="AlphaFoldDB" id="A0AAD1CM40"/>
<evidence type="ECO:0000313" key="4">
    <source>
        <dbReference type="EMBL" id="BBA17780.1"/>
    </source>
</evidence>
<dbReference type="PANTHER" id="PTHR43018:SF1">
    <property type="entry name" value="PROTEIN AROA(G)"/>
    <property type="match status" value="1"/>
</dbReference>
<dbReference type="InterPro" id="IPR036263">
    <property type="entry name" value="Chorismate_II_sf"/>
</dbReference>
<dbReference type="InterPro" id="IPR052899">
    <property type="entry name" value="Class-I_DAHP_synthase"/>
</dbReference>
<dbReference type="SMART" id="SM00830">
    <property type="entry name" value="CM_2"/>
    <property type="match status" value="1"/>
</dbReference>
<dbReference type="GO" id="GO:0016740">
    <property type="term" value="F:transferase activity"/>
    <property type="evidence" value="ECO:0007669"/>
    <property type="project" value="UniProtKB-KW"/>
</dbReference>
<dbReference type="SUPFAM" id="SSF48600">
    <property type="entry name" value="Chorismate mutase II"/>
    <property type="match status" value="1"/>
</dbReference>
<dbReference type="GO" id="GO:0004106">
    <property type="term" value="F:chorismate mutase activity"/>
    <property type="evidence" value="ECO:0007669"/>
    <property type="project" value="UniProtKB-EC"/>
</dbReference>
<accession>A0AAD1CM40</accession>
<evidence type="ECO:0000313" key="5">
    <source>
        <dbReference type="Proteomes" id="UP000262607"/>
    </source>
</evidence>
<evidence type="ECO:0000256" key="2">
    <source>
        <dbReference type="ARBA" id="ARBA00022679"/>
    </source>
</evidence>
<sequence>MEKNILNNSIDRSWIEKFDNPLVISGPCSAESEKQIKETAIRMNTSYIQVFRAGIWKPRTKPNNFEGIGKVGLQWLKNVKKNTGLMVATEVANAEHVKLALSFDIDILWIGARSTASPFTVQEIADSLKGKEDKIILVKNPIHPDLELWIGALERLFAKGVKKLGVIHRGFYTYKTSKYRNQPNWNILLNFRSILPRIPIICDPSHICGNKKGILEISKIAFHFFRCDGLMIESHCDPDHAWSDAKQQITPEKLLEMLKKLIYSNNYDDEKYQNQLDSLRILIDEIDENIITLLAERMKISKKLGILKKKYNIALLQKNRWEYILNKSIKLGKELGVSEEIVEEIFKILHKKSIQIQKY</sequence>
<dbReference type="Gene3D" id="1.20.59.10">
    <property type="entry name" value="Chorismate mutase"/>
    <property type="match status" value="1"/>
</dbReference>
<dbReference type="Gene3D" id="3.20.20.70">
    <property type="entry name" value="Aldolase class I"/>
    <property type="match status" value="1"/>
</dbReference>
<name>A0AAD1CM40_9FLAO</name>
<dbReference type="InterPro" id="IPR013785">
    <property type="entry name" value="Aldolase_TIM"/>
</dbReference>
<organism evidence="4 5">
    <name type="scientific">Blattabacterium punctulatus CPU2</name>
    <dbReference type="NCBI Taxonomy" id="1457032"/>
    <lineage>
        <taxon>Bacteria</taxon>
        <taxon>Pseudomonadati</taxon>
        <taxon>Bacteroidota</taxon>
        <taxon>Flavobacteriia</taxon>
        <taxon>Flavobacteriales</taxon>
        <taxon>Blattabacteriaceae</taxon>
        <taxon>Blattabacterium</taxon>
    </lineage>
</organism>
<dbReference type="InterPro" id="IPR036979">
    <property type="entry name" value="CM_dom_sf"/>
</dbReference>